<dbReference type="EMBL" id="CP041765">
    <property type="protein sequence ID" value="QDQ96158.1"/>
    <property type="molecule type" value="Genomic_DNA"/>
</dbReference>
<proteinExistence type="predicted"/>
<evidence type="ECO:0000313" key="3">
    <source>
        <dbReference type="Proteomes" id="UP000317344"/>
    </source>
</evidence>
<protein>
    <recommendedName>
        <fullName evidence="4">GPR1/FUN34/yaaH family protein</fullName>
    </recommendedName>
</protein>
<evidence type="ECO:0000256" key="1">
    <source>
        <dbReference type="SAM" id="Phobius"/>
    </source>
</evidence>
<feature type="transmembrane region" description="Helical" evidence="1">
    <location>
        <begin position="110"/>
        <end position="128"/>
    </location>
</feature>
<gene>
    <name evidence="2" type="ORF">FO059_00845</name>
</gene>
<evidence type="ECO:0000313" key="2">
    <source>
        <dbReference type="EMBL" id="QDQ96158.1"/>
    </source>
</evidence>
<accession>A0A516WZ97</accession>
<name>A0A516WZ97_9ACTN</name>
<keyword evidence="1" id="KW-0812">Transmembrane</keyword>
<feature type="transmembrane region" description="Helical" evidence="1">
    <location>
        <begin position="22"/>
        <end position="43"/>
    </location>
</feature>
<reference evidence="2 3" key="2">
    <citation type="submission" date="2019-07" db="EMBL/GenBank/DDBJ databases">
        <authorList>
            <person name="Huang Y."/>
        </authorList>
    </citation>
    <scope>NUCLEOTIDE SEQUENCE [LARGE SCALE GENOMIC DNA]</scope>
    <source>
        <strain evidence="2 3">HY188</strain>
    </source>
</reference>
<keyword evidence="3" id="KW-1185">Reference proteome</keyword>
<reference evidence="2 3" key="1">
    <citation type="submission" date="2019-07" db="EMBL/GenBank/DDBJ databases">
        <title>Tomitella cavernea sp. nov., an actinomycete isolated from soil.</title>
        <authorList>
            <person name="Cheng J."/>
        </authorList>
    </citation>
    <scope>NUCLEOTIDE SEQUENCE [LARGE SCALE GENOMIC DNA]</scope>
    <source>
        <strain evidence="2 3">HY188</strain>
    </source>
</reference>
<feature type="transmembrane region" description="Helical" evidence="1">
    <location>
        <begin position="135"/>
        <end position="154"/>
    </location>
</feature>
<feature type="transmembrane region" description="Helical" evidence="1">
    <location>
        <begin position="80"/>
        <end position="98"/>
    </location>
</feature>
<dbReference type="Proteomes" id="UP000317344">
    <property type="component" value="Chromosome"/>
</dbReference>
<feature type="transmembrane region" description="Helical" evidence="1">
    <location>
        <begin position="55"/>
        <end position="75"/>
    </location>
</feature>
<dbReference type="KEGG" id="toy:FO059_00845"/>
<organism evidence="2 3">
    <name type="scientific">Tomitella fengzijianii</name>
    <dbReference type="NCBI Taxonomy" id="2597660"/>
    <lineage>
        <taxon>Bacteria</taxon>
        <taxon>Bacillati</taxon>
        <taxon>Actinomycetota</taxon>
        <taxon>Actinomycetes</taxon>
        <taxon>Mycobacteriales</taxon>
        <taxon>Tomitella</taxon>
    </lineage>
</organism>
<dbReference type="OrthoDB" id="4772723at2"/>
<dbReference type="AlphaFoldDB" id="A0A516WZ97"/>
<keyword evidence="1" id="KW-0472">Membrane</keyword>
<keyword evidence="1" id="KW-1133">Transmembrane helix</keyword>
<feature type="transmembrane region" description="Helical" evidence="1">
    <location>
        <begin position="160"/>
        <end position="180"/>
    </location>
</feature>
<evidence type="ECO:0008006" key="4">
    <source>
        <dbReference type="Google" id="ProtNLM"/>
    </source>
</evidence>
<dbReference type="RefSeq" id="WP_143905569.1">
    <property type="nucleotide sequence ID" value="NZ_CP041765.1"/>
</dbReference>
<sequence>MTTQTTTRGEAPARRPDGIGHIIGDPGGAALFTFGLALTWVFVAEVVDHDAAGALVFGLLVGGIGQTLGGVIAILRKDNYLGNLLITYGIWLIGFFLLSVDDLGNTNARAWWSFALIIPSLFLVVPAIRTRATPIILAFIFLIGLELFLGLALLNTDVPWLGKAVGWLALASAFPIYYLAYERLMRAVEPEHAPHGAEFDAVEERGHAG</sequence>